<name>A0A098LEA8_9BACT</name>
<dbReference type="STRING" id="153721.MYP_1980"/>
<reference evidence="1 2" key="1">
    <citation type="submission" date="2014-09" db="EMBL/GenBank/DDBJ databases">
        <title>Sporocytophaga myxococcoides PG-01 genome sequencing.</title>
        <authorList>
            <person name="Liu L."/>
            <person name="Gao P.J."/>
            <person name="Chen G.J."/>
            <person name="Wang L.S."/>
        </authorList>
    </citation>
    <scope>NUCLEOTIDE SEQUENCE [LARGE SCALE GENOMIC DNA]</scope>
    <source>
        <strain evidence="1 2">PG-01</strain>
    </source>
</reference>
<evidence type="ECO:0000313" key="1">
    <source>
        <dbReference type="EMBL" id="GAL84752.1"/>
    </source>
</evidence>
<dbReference type="AlphaFoldDB" id="A0A098LEA8"/>
<sequence>MVKVDILKSGDNSEFDKKDLNEMERHITTPRDVNAYKGKNDKHKESKELTTNIKNSNKESKDIEVEKSVKELPDIVIDIPELKLEQVNIQAKNLQAEVSMNTSLKEMVNMNFGVEAQIGSLHIKIDKARTEAHLRFRLKRVRGILNKTVQTLVKNIGTLKTHLVDQSSDKPLSRLDGEELNKKEIEEAIQSRVTKSFKKDE</sequence>
<evidence type="ECO:0000313" key="2">
    <source>
        <dbReference type="Proteomes" id="UP000030185"/>
    </source>
</evidence>
<proteinExistence type="predicted"/>
<accession>A0A098LEA8</accession>
<gene>
    <name evidence="1" type="ORF">MYP_1980</name>
</gene>
<comment type="caution">
    <text evidence="1">The sequence shown here is derived from an EMBL/GenBank/DDBJ whole genome shotgun (WGS) entry which is preliminary data.</text>
</comment>
<protein>
    <submittedName>
        <fullName evidence="1">Uncharacterized protein</fullName>
    </submittedName>
</protein>
<organism evidence="1 2">
    <name type="scientific">Sporocytophaga myxococcoides</name>
    <dbReference type="NCBI Taxonomy" id="153721"/>
    <lineage>
        <taxon>Bacteria</taxon>
        <taxon>Pseudomonadati</taxon>
        <taxon>Bacteroidota</taxon>
        <taxon>Cytophagia</taxon>
        <taxon>Cytophagales</taxon>
        <taxon>Cytophagaceae</taxon>
        <taxon>Sporocytophaga</taxon>
    </lineage>
</organism>
<keyword evidence="2" id="KW-1185">Reference proteome</keyword>
<dbReference type="Proteomes" id="UP000030185">
    <property type="component" value="Unassembled WGS sequence"/>
</dbReference>
<dbReference type="EMBL" id="BBLT01000003">
    <property type="protein sequence ID" value="GAL84752.1"/>
    <property type="molecule type" value="Genomic_DNA"/>
</dbReference>